<keyword evidence="2" id="KW-1185">Reference proteome</keyword>
<dbReference type="InterPro" id="IPR025529">
    <property type="entry name" value="DUF4416"/>
</dbReference>
<gene>
    <name evidence="1" type="ordered locus">SULAZ_0717</name>
</gene>
<evidence type="ECO:0000313" key="1">
    <source>
        <dbReference type="EMBL" id="ACN98752.1"/>
    </source>
</evidence>
<dbReference type="STRING" id="204536.SULAZ_0717"/>
<protein>
    <recommendedName>
        <fullName evidence="3">GTP-binding protein</fullName>
    </recommendedName>
</protein>
<dbReference type="eggNOG" id="ENOG5032RQK">
    <property type="taxonomic scope" value="Bacteria"/>
</dbReference>
<organism evidence="1 2">
    <name type="scientific">Sulfurihydrogenibium azorense (strain DSM 15241 / OCM 825 / Az-Fu1)</name>
    <dbReference type="NCBI Taxonomy" id="204536"/>
    <lineage>
        <taxon>Bacteria</taxon>
        <taxon>Pseudomonadati</taxon>
        <taxon>Aquificota</taxon>
        <taxon>Aquificia</taxon>
        <taxon>Aquificales</taxon>
        <taxon>Hydrogenothermaceae</taxon>
        <taxon>Sulfurihydrogenibium</taxon>
    </lineage>
</organism>
<dbReference type="EMBL" id="CP001229">
    <property type="protein sequence ID" value="ACN98752.1"/>
    <property type="molecule type" value="Genomic_DNA"/>
</dbReference>
<dbReference type="KEGG" id="saf:SULAZ_0717"/>
<name>C1DUB5_SULAA</name>
<sequence length="171" mass="20336">MIDKKALLLLGIMWNKKKTENLEKVLKIIENKFGKVVKKTQEFTLSYSSYYEKEMGEGLLKSFFVIDCLINREESVNIKHYCMNLEDNFRENGGRTVNIDPVYLDEYQVVALSHKYKGSRVYIGKGVYGEIELLYHHGSFQPLIWTYLDYKENIPFFNEARKYYLEWIDND</sequence>
<dbReference type="RefSeq" id="WP_012674073.1">
    <property type="nucleotide sequence ID" value="NC_012438.1"/>
</dbReference>
<dbReference type="Proteomes" id="UP000001369">
    <property type="component" value="Chromosome"/>
</dbReference>
<accession>C1DUB5</accession>
<dbReference type="HOGENOM" id="CLU_114103_0_0_0"/>
<evidence type="ECO:0008006" key="3">
    <source>
        <dbReference type="Google" id="ProtNLM"/>
    </source>
</evidence>
<dbReference type="Pfam" id="PF14385">
    <property type="entry name" value="DUF4416"/>
    <property type="match status" value="1"/>
</dbReference>
<evidence type="ECO:0000313" key="2">
    <source>
        <dbReference type="Proteomes" id="UP000001369"/>
    </source>
</evidence>
<dbReference type="AlphaFoldDB" id="C1DUB5"/>
<reference evidence="1 2" key="1">
    <citation type="journal article" date="2009" name="J. Bacteriol.">
        <title>Complete and draft genome sequences of six members of the Aquificales.</title>
        <authorList>
            <person name="Reysenbach A.L."/>
            <person name="Hamamura N."/>
            <person name="Podar M."/>
            <person name="Griffiths E."/>
            <person name="Ferreira S."/>
            <person name="Hochstein R."/>
            <person name="Heidelberg J."/>
            <person name="Johnson J."/>
            <person name="Mead D."/>
            <person name="Pohorille A."/>
            <person name="Sarmiento M."/>
            <person name="Schweighofer K."/>
            <person name="Seshadri R."/>
            <person name="Voytek M.A."/>
        </authorList>
    </citation>
    <scope>NUCLEOTIDE SEQUENCE [LARGE SCALE GENOMIC DNA]</scope>
    <source>
        <strain evidence="2">Az-Fu1 / DSM 15241 / OCM 825</strain>
    </source>
</reference>
<proteinExistence type="predicted"/>